<dbReference type="InterPro" id="IPR006448">
    <property type="entry name" value="Phage_term_ssu_P27"/>
</dbReference>
<accession>A0ABV8FK51</accession>
<dbReference type="Proteomes" id="UP001595847">
    <property type="component" value="Unassembled WGS sequence"/>
</dbReference>
<name>A0ABV8FK51_9ACTN</name>
<dbReference type="Pfam" id="PF05119">
    <property type="entry name" value="Terminase_4"/>
    <property type="match status" value="1"/>
</dbReference>
<reference evidence="2" key="1">
    <citation type="journal article" date="2019" name="Int. J. Syst. Evol. Microbiol.">
        <title>The Global Catalogue of Microorganisms (GCM) 10K type strain sequencing project: providing services to taxonomists for standard genome sequencing and annotation.</title>
        <authorList>
            <consortium name="The Broad Institute Genomics Platform"/>
            <consortium name="The Broad Institute Genome Sequencing Center for Infectious Disease"/>
            <person name="Wu L."/>
            <person name="Ma J."/>
        </authorList>
    </citation>
    <scope>NUCLEOTIDE SEQUENCE [LARGE SCALE GENOMIC DNA]</scope>
    <source>
        <strain evidence="2">TBRC 1826</strain>
    </source>
</reference>
<evidence type="ECO:0000313" key="1">
    <source>
        <dbReference type="EMBL" id="MFC3996519.1"/>
    </source>
</evidence>
<protein>
    <submittedName>
        <fullName evidence="1">P27 family phage terminase small subunit</fullName>
    </submittedName>
</protein>
<dbReference type="EMBL" id="JBHSBH010000007">
    <property type="protein sequence ID" value="MFC3996519.1"/>
    <property type="molecule type" value="Genomic_DNA"/>
</dbReference>
<gene>
    <name evidence="1" type="ORF">ACFOVU_11365</name>
</gene>
<dbReference type="RefSeq" id="WP_378532638.1">
    <property type="nucleotide sequence ID" value="NZ_JBHSBH010000007.1"/>
</dbReference>
<proteinExistence type="predicted"/>
<comment type="caution">
    <text evidence="1">The sequence shown here is derived from an EMBL/GenBank/DDBJ whole genome shotgun (WGS) entry which is preliminary data.</text>
</comment>
<organism evidence="1 2">
    <name type="scientific">Nocardiopsis sediminis</name>
    <dbReference type="NCBI Taxonomy" id="1778267"/>
    <lineage>
        <taxon>Bacteria</taxon>
        <taxon>Bacillati</taxon>
        <taxon>Actinomycetota</taxon>
        <taxon>Actinomycetes</taxon>
        <taxon>Streptosporangiales</taxon>
        <taxon>Nocardiopsidaceae</taxon>
        <taxon>Nocardiopsis</taxon>
    </lineage>
</organism>
<sequence>MKTSPNSTPSDRHQLHAYVDAVRLHAQAPVLVQRAGQLIKDGDGGLRTNPDVRIQRESSRTILFLAREFGLMPAARVGLANETVYHNHAARLLG</sequence>
<keyword evidence="2" id="KW-1185">Reference proteome</keyword>
<evidence type="ECO:0000313" key="2">
    <source>
        <dbReference type="Proteomes" id="UP001595847"/>
    </source>
</evidence>